<protein>
    <submittedName>
        <fullName evidence="2">Uncharacterized protein</fullName>
    </submittedName>
</protein>
<dbReference type="InterPro" id="IPR044659">
    <property type="entry name" value="PELPK1_2"/>
</dbReference>
<dbReference type="AlphaFoldDB" id="L2GD23"/>
<reference evidence="2" key="1">
    <citation type="submission" date="2012-08" db="EMBL/GenBank/DDBJ databases">
        <title>Genome analysis of Colletotrichum orbiculare and Colletotrichum fructicola.</title>
        <authorList>
            <person name="Gan P.H.P."/>
            <person name="Ikeda K."/>
            <person name="Irieda H."/>
            <person name="Narusaka M."/>
            <person name="O'Connell R.J."/>
            <person name="Narusaka Y."/>
            <person name="Takano Y."/>
            <person name="Kubo Y."/>
            <person name="Shirasu K."/>
        </authorList>
    </citation>
    <scope>NUCLEOTIDE SEQUENCE</scope>
    <source>
        <strain evidence="2">Nara gc5</strain>
    </source>
</reference>
<evidence type="ECO:0000256" key="1">
    <source>
        <dbReference type="SAM" id="SignalP"/>
    </source>
</evidence>
<proteinExistence type="predicted"/>
<name>L2GD23_COLFN</name>
<sequence length="394" mass="38345">MQYRIASAALAALAVSSVNAGLISRQNALVIQPGYIVTPAISFNFQNLGAEALAYQTLAQLRDDLSRTAALVVELNKAATTVAADKQAQAQAVVKQVQANADAIRTKLEQLTAELIARGNGGGGGGNGGGAPGAPAIPSVAVPSVALPGVPSVAVPSVGVPSVALPGVPSVAIPSVSIPGVPSVAIPSVSLPGAPGVPSVAVPSVAIPSVSLPGAPGVPSVARRRSLPGAPGVPSVAVPAVPSVSLPGVPGVPSVAIPSVTVPGVTVPSVTAPDVSGATSTAIGTVGGVVAALDAVVAQARSLNTQVRTQLSLIGSYLEQLITPLLGQVKTESATAIANSFKQIATATDAFLAAAQTALANGNGASAALLQRIADARVTLNPTLVAGISPNVSV</sequence>
<feature type="chain" id="PRO_5003959707" evidence="1">
    <location>
        <begin position="21"/>
        <end position="394"/>
    </location>
</feature>
<dbReference type="EMBL" id="KB020542">
    <property type="protein sequence ID" value="ELA35918.1"/>
    <property type="molecule type" value="Genomic_DNA"/>
</dbReference>
<organism evidence="2">
    <name type="scientific">Colletotrichum fructicola (strain Nara gc5)</name>
    <name type="common">Anthracnose fungus</name>
    <name type="synonym">Colletotrichum gloeosporioides (strain Nara gc5)</name>
    <dbReference type="NCBI Taxonomy" id="1213859"/>
    <lineage>
        <taxon>Eukaryota</taxon>
        <taxon>Fungi</taxon>
        <taxon>Dikarya</taxon>
        <taxon>Ascomycota</taxon>
        <taxon>Pezizomycotina</taxon>
        <taxon>Sordariomycetes</taxon>
        <taxon>Hypocreomycetidae</taxon>
        <taxon>Glomerellales</taxon>
        <taxon>Glomerellaceae</taxon>
        <taxon>Colletotrichum</taxon>
        <taxon>Colletotrichum gloeosporioides species complex</taxon>
    </lineage>
</organism>
<dbReference type="HOGENOM" id="CLU_700220_0_0_1"/>
<keyword evidence="1" id="KW-0732">Signal</keyword>
<accession>L2GD23</accession>
<evidence type="ECO:0000313" key="2">
    <source>
        <dbReference type="EMBL" id="ELA35918.1"/>
    </source>
</evidence>
<dbReference type="STRING" id="1213859.L2GD23"/>
<dbReference type="PANTHER" id="PTHR33088">
    <property type="entry name" value="MUCIN-2"/>
    <property type="match status" value="1"/>
</dbReference>
<feature type="signal peptide" evidence="1">
    <location>
        <begin position="1"/>
        <end position="20"/>
    </location>
</feature>
<gene>
    <name evidence="2" type="ORF">CGGC5_4503</name>
</gene>
<dbReference type="PANTHER" id="PTHR33088:SF105">
    <property type="entry name" value="ESX-1 SECRETION-ASSOCIATED PROTEIN ESPE"/>
    <property type="match status" value="1"/>
</dbReference>